<dbReference type="PANTHER" id="PTHR30126:SF78">
    <property type="entry name" value="HTH LYSR-TYPE DOMAIN-CONTAINING PROTEIN"/>
    <property type="match status" value="1"/>
</dbReference>
<proteinExistence type="inferred from homology"/>
<comment type="similarity">
    <text evidence="1">Belongs to the LysR transcriptional regulatory family.</text>
</comment>
<dbReference type="Pfam" id="PF00126">
    <property type="entry name" value="HTH_1"/>
    <property type="match status" value="1"/>
</dbReference>
<dbReference type="Pfam" id="PF03466">
    <property type="entry name" value="LysR_substrate"/>
    <property type="match status" value="1"/>
</dbReference>
<dbReference type="AlphaFoldDB" id="A0A8E2LEH7"/>
<dbReference type="Gene3D" id="1.10.10.10">
    <property type="entry name" value="Winged helix-like DNA-binding domain superfamily/Winged helix DNA-binding domain"/>
    <property type="match status" value="1"/>
</dbReference>
<evidence type="ECO:0000256" key="4">
    <source>
        <dbReference type="ARBA" id="ARBA00023163"/>
    </source>
</evidence>
<keyword evidence="7" id="KW-1185">Reference proteome</keyword>
<dbReference type="PANTHER" id="PTHR30126">
    <property type="entry name" value="HTH-TYPE TRANSCRIPTIONAL REGULATOR"/>
    <property type="match status" value="1"/>
</dbReference>
<accession>A0A8E2LEH7</accession>
<dbReference type="SUPFAM" id="SSF53850">
    <property type="entry name" value="Periplasmic binding protein-like II"/>
    <property type="match status" value="1"/>
</dbReference>
<evidence type="ECO:0000256" key="2">
    <source>
        <dbReference type="ARBA" id="ARBA00023015"/>
    </source>
</evidence>
<dbReference type="Proteomes" id="UP000189761">
    <property type="component" value="Unassembled WGS sequence"/>
</dbReference>
<evidence type="ECO:0000256" key="1">
    <source>
        <dbReference type="ARBA" id="ARBA00009437"/>
    </source>
</evidence>
<dbReference type="SUPFAM" id="SSF46785">
    <property type="entry name" value="Winged helix' DNA-binding domain"/>
    <property type="match status" value="1"/>
</dbReference>
<sequence>MDDRDWLILQTLYKEKNITKAAKRLFISQPALTNRLQQIEQEFAVQIVNRGRRGVQFTPQGEYLAKSAHEVLINIQKIKENVRNMEGKVTGTLKLGVSNFFAYHKLPDLLRIFKDHYPLIEFKVTTGLSGDIANLVHNEEIHIGFLKGDYGWKEKKHLLFEEKICIVSKEKIDIEQLPHLPRIDYHTDYLFKTLVDHWWAENYSQPPLISIEVDKSETCKEMVINGLGYAIMSSMTLDDIDDLHKIEIKTKDNEPILRKTWMFYHEESLKLSMVHAFVQFIMEIDFYHFDK</sequence>
<keyword evidence="3" id="KW-0238">DNA-binding</keyword>
<organism evidence="6 7">
    <name type="scientific">Heyndrickxia oleronia</name>
    <dbReference type="NCBI Taxonomy" id="38875"/>
    <lineage>
        <taxon>Bacteria</taxon>
        <taxon>Bacillati</taxon>
        <taxon>Bacillota</taxon>
        <taxon>Bacilli</taxon>
        <taxon>Bacillales</taxon>
        <taxon>Bacillaceae</taxon>
        <taxon>Heyndrickxia</taxon>
    </lineage>
</organism>
<dbReference type="InterPro" id="IPR005119">
    <property type="entry name" value="LysR_subst-bd"/>
</dbReference>
<dbReference type="InterPro" id="IPR000847">
    <property type="entry name" value="LysR_HTH_N"/>
</dbReference>
<keyword evidence="2" id="KW-0805">Transcription regulation</keyword>
<evidence type="ECO:0000259" key="5">
    <source>
        <dbReference type="PROSITE" id="PS50931"/>
    </source>
</evidence>
<reference evidence="6 7" key="1">
    <citation type="submission" date="2017-01" db="EMBL/GenBank/DDBJ databases">
        <title>Draft genome sequence of Bacillus oleronius.</title>
        <authorList>
            <person name="Allam M."/>
        </authorList>
    </citation>
    <scope>NUCLEOTIDE SEQUENCE [LARGE SCALE GENOMIC DNA]</scope>
    <source>
        <strain evidence="6 7">DSM 9356</strain>
    </source>
</reference>
<dbReference type="Gene3D" id="3.40.190.290">
    <property type="match status" value="1"/>
</dbReference>
<protein>
    <submittedName>
        <fullName evidence="6">LysR family transcriptional regulator</fullName>
    </submittedName>
</protein>
<dbReference type="EMBL" id="MTLA01000066">
    <property type="protein sequence ID" value="OOP69145.1"/>
    <property type="molecule type" value="Genomic_DNA"/>
</dbReference>
<evidence type="ECO:0000313" key="7">
    <source>
        <dbReference type="Proteomes" id="UP000189761"/>
    </source>
</evidence>
<comment type="caution">
    <text evidence="6">The sequence shown here is derived from an EMBL/GenBank/DDBJ whole genome shotgun (WGS) entry which is preliminary data.</text>
</comment>
<evidence type="ECO:0000256" key="3">
    <source>
        <dbReference type="ARBA" id="ARBA00023125"/>
    </source>
</evidence>
<keyword evidence="4" id="KW-0804">Transcription</keyword>
<dbReference type="CDD" id="cd05466">
    <property type="entry name" value="PBP2_LTTR_substrate"/>
    <property type="match status" value="1"/>
</dbReference>
<feature type="domain" description="HTH lysR-type" evidence="5">
    <location>
        <begin position="1"/>
        <end position="58"/>
    </location>
</feature>
<name>A0A8E2LEH7_9BACI</name>
<dbReference type="PROSITE" id="PS50931">
    <property type="entry name" value="HTH_LYSR"/>
    <property type="match status" value="1"/>
</dbReference>
<dbReference type="PRINTS" id="PR00039">
    <property type="entry name" value="HTHLYSR"/>
</dbReference>
<dbReference type="InterPro" id="IPR036388">
    <property type="entry name" value="WH-like_DNA-bd_sf"/>
</dbReference>
<gene>
    <name evidence="6" type="ORF">BWZ43_06795</name>
</gene>
<evidence type="ECO:0000313" key="6">
    <source>
        <dbReference type="EMBL" id="OOP69145.1"/>
    </source>
</evidence>
<dbReference type="RefSeq" id="WP_078109798.1">
    <property type="nucleotide sequence ID" value="NZ_CP065424.1"/>
</dbReference>
<dbReference type="InterPro" id="IPR036390">
    <property type="entry name" value="WH_DNA-bd_sf"/>
</dbReference>
<dbReference type="GO" id="GO:0003700">
    <property type="term" value="F:DNA-binding transcription factor activity"/>
    <property type="evidence" value="ECO:0007669"/>
    <property type="project" value="InterPro"/>
</dbReference>
<dbReference type="GO" id="GO:0000976">
    <property type="term" value="F:transcription cis-regulatory region binding"/>
    <property type="evidence" value="ECO:0007669"/>
    <property type="project" value="TreeGrafter"/>
</dbReference>